<accession>A0ABN2L3Z5</accession>
<gene>
    <name evidence="2" type="ORF">GCM10009810_31720</name>
</gene>
<evidence type="ECO:0000256" key="1">
    <source>
        <dbReference type="SAM" id="MobiDB-lite"/>
    </source>
</evidence>
<feature type="compositionally biased region" description="Basic and acidic residues" evidence="1">
    <location>
        <begin position="1"/>
        <end position="19"/>
    </location>
</feature>
<evidence type="ECO:0000313" key="3">
    <source>
        <dbReference type="Proteomes" id="UP001501475"/>
    </source>
</evidence>
<reference evidence="2 3" key="1">
    <citation type="journal article" date="2019" name="Int. J. Syst. Evol. Microbiol.">
        <title>The Global Catalogue of Microorganisms (GCM) 10K type strain sequencing project: providing services to taxonomists for standard genome sequencing and annotation.</title>
        <authorList>
            <consortium name="The Broad Institute Genomics Platform"/>
            <consortium name="The Broad Institute Genome Sequencing Center for Infectious Disease"/>
            <person name="Wu L."/>
            <person name="Ma J."/>
        </authorList>
    </citation>
    <scope>NUCLEOTIDE SEQUENCE [LARGE SCALE GENOMIC DNA]</scope>
    <source>
        <strain evidence="2 3">JCM 15591</strain>
    </source>
</reference>
<organism evidence="2 3">
    <name type="scientific">Nostocoides vanveenii</name>
    <dbReference type="NCBI Taxonomy" id="330835"/>
    <lineage>
        <taxon>Bacteria</taxon>
        <taxon>Bacillati</taxon>
        <taxon>Actinomycetota</taxon>
        <taxon>Actinomycetes</taxon>
        <taxon>Micrococcales</taxon>
        <taxon>Intrasporangiaceae</taxon>
        <taxon>Nostocoides</taxon>
    </lineage>
</organism>
<dbReference type="EMBL" id="BAAAPN010000089">
    <property type="protein sequence ID" value="GAA1771823.1"/>
    <property type="molecule type" value="Genomic_DNA"/>
</dbReference>
<dbReference type="Proteomes" id="UP001501475">
    <property type="component" value="Unassembled WGS sequence"/>
</dbReference>
<comment type="caution">
    <text evidence="2">The sequence shown here is derived from an EMBL/GenBank/DDBJ whole genome shotgun (WGS) entry which is preliminary data.</text>
</comment>
<keyword evidence="3" id="KW-1185">Reference proteome</keyword>
<protein>
    <submittedName>
        <fullName evidence="2">Uncharacterized protein</fullName>
    </submittedName>
</protein>
<feature type="region of interest" description="Disordered" evidence="1">
    <location>
        <begin position="1"/>
        <end position="20"/>
    </location>
</feature>
<evidence type="ECO:0000313" key="2">
    <source>
        <dbReference type="EMBL" id="GAA1771823.1"/>
    </source>
</evidence>
<name>A0ABN2L3Z5_9MICO</name>
<sequence>MSQPDHDPDAAPRPQRDLPRAAQDFAAVLADLRPEHWPPSPADLRDIAAICALVIAELDTWETKTEGQDVVDVHWGPITTAEARRILARTVTVADDGVAVTLVPEAERGVYVELRGRVEDGHHVREPELVLAWTVDDEEHLHHVALKSKGPQWYMLAQLRDDLLEDRLGPR</sequence>
<proteinExistence type="predicted"/>
<dbReference type="RefSeq" id="WP_344067957.1">
    <property type="nucleotide sequence ID" value="NZ_BAAAPN010000089.1"/>
</dbReference>